<evidence type="ECO:0000313" key="2">
    <source>
        <dbReference type="EMBL" id="MFB9062475.1"/>
    </source>
</evidence>
<reference evidence="2 3" key="1">
    <citation type="submission" date="2024-09" db="EMBL/GenBank/DDBJ databases">
        <authorList>
            <person name="Sun Q."/>
            <person name="Mori K."/>
        </authorList>
    </citation>
    <scope>NUCLEOTIDE SEQUENCE [LARGE SCALE GENOMIC DNA]</scope>
    <source>
        <strain evidence="2 3">CECT 7908</strain>
    </source>
</reference>
<feature type="signal peptide" evidence="1">
    <location>
        <begin position="1"/>
        <end position="18"/>
    </location>
</feature>
<dbReference type="Gene3D" id="2.60.120.260">
    <property type="entry name" value="Galactose-binding domain-like"/>
    <property type="match status" value="1"/>
</dbReference>
<proteinExistence type="predicted"/>
<accession>A0ABV5FG01</accession>
<dbReference type="RefSeq" id="WP_290267429.1">
    <property type="nucleotide sequence ID" value="NZ_JAUFQQ010000005.1"/>
</dbReference>
<keyword evidence="3" id="KW-1185">Reference proteome</keyword>
<sequence length="376" mass="43440">MKKTALVLLFLSHLLTYAQAPKIVSRDWTSFTQTLDIQTATKKKFKVIASVKVETNDPSAWAGVWARTDTKNDEDRFFDNMRDRPIKEKEWKSYTVEGTIDSNTKSLNFGGLCSYNGKFYFDKFELFIENDKGVLEPVKVLNSSFETVVNNDEIPKWNTGISKGEKTKVKEYKITSTKESTDGNHGLLLEGSGIKPPLKAQIGNVEGASPQIGAMISMLEDLKRRVENTVKNMNQYEIDYLHDAEANRIGSLIMHLAAAEAYYQVFTFENRGFNEEEKKKWDVALNLDKGGRDEFKGHEVQYYLDIYNEVRAKTIAELKKRDDAWFAEVQKEYDWSNQYCWFHVMEHQSSHLGQILFLKKRIPPQKQLNLEQKIKN</sequence>
<protein>
    <submittedName>
        <fullName evidence="2">DinB family protein</fullName>
    </submittedName>
</protein>
<evidence type="ECO:0000256" key="1">
    <source>
        <dbReference type="SAM" id="SignalP"/>
    </source>
</evidence>
<dbReference type="EMBL" id="JBHMEX010000003">
    <property type="protein sequence ID" value="MFB9062475.1"/>
    <property type="molecule type" value="Genomic_DNA"/>
</dbReference>
<dbReference type="InterPro" id="IPR007061">
    <property type="entry name" value="MST-like"/>
</dbReference>
<organism evidence="2 3">
    <name type="scientific">Flavobacterium branchiarum</name>
    <dbReference type="NCBI Taxonomy" id="1114870"/>
    <lineage>
        <taxon>Bacteria</taxon>
        <taxon>Pseudomonadati</taxon>
        <taxon>Bacteroidota</taxon>
        <taxon>Flavobacteriia</taxon>
        <taxon>Flavobacteriales</taxon>
        <taxon>Flavobacteriaceae</taxon>
        <taxon>Flavobacterium</taxon>
    </lineage>
</organism>
<keyword evidence="1" id="KW-0732">Signal</keyword>
<dbReference type="Pfam" id="PF04978">
    <property type="entry name" value="MST"/>
    <property type="match status" value="1"/>
</dbReference>
<name>A0ABV5FG01_9FLAO</name>
<dbReference type="InterPro" id="IPR034660">
    <property type="entry name" value="DinB/YfiT-like"/>
</dbReference>
<dbReference type="Proteomes" id="UP001589589">
    <property type="component" value="Unassembled WGS sequence"/>
</dbReference>
<dbReference type="Gene3D" id="1.20.120.450">
    <property type="entry name" value="dinb family like domain"/>
    <property type="match status" value="1"/>
</dbReference>
<feature type="chain" id="PRO_5045887058" evidence="1">
    <location>
        <begin position="19"/>
        <end position="376"/>
    </location>
</feature>
<evidence type="ECO:0000313" key="3">
    <source>
        <dbReference type="Proteomes" id="UP001589589"/>
    </source>
</evidence>
<comment type="caution">
    <text evidence="2">The sequence shown here is derived from an EMBL/GenBank/DDBJ whole genome shotgun (WGS) entry which is preliminary data.</text>
</comment>
<gene>
    <name evidence="2" type="ORF">ACFFUQ_00470</name>
</gene>
<dbReference type="SUPFAM" id="SSF109854">
    <property type="entry name" value="DinB/YfiT-like putative metalloenzymes"/>
    <property type="match status" value="1"/>
</dbReference>